<reference evidence="4 5" key="1">
    <citation type="submission" date="2024-02" db="EMBL/GenBank/DDBJ databases">
        <title>Discinaceae phylogenomics.</title>
        <authorList>
            <person name="Dirks A.C."/>
            <person name="James T.Y."/>
        </authorList>
    </citation>
    <scope>NUCLEOTIDE SEQUENCE [LARGE SCALE GENOMIC DNA]</scope>
    <source>
        <strain evidence="4 5">ACD0624</strain>
    </source>
</reference>
<feature type="domain" description="DUF6594" evidence="3">
    <location>
        <begin position="323"/>
        <end position="578"/>
    </location>
</feature>
<evidence type="ECO:0000313" key="4">
    <source>
        <dbReference type="EMBL" id="KAL0635494.1"/>
    </source>
</evidence>
<evidence type="ECO:0000259" key="3">
    <source>
        <dbReference type="Pfam" id="PF20237"/>
    </source>
</evidence>
<feature type="region of interest" description="Disordered" evidence="1">
    <location>
        <begin position="1"/>
        <end position="42"/>
    </location>
</feature>
<feature type="compositionally biased region" description="Polar residues" evidence="1">
    <location>
        <begin position="129"/>
        <end position="149"/>
    </location>
</feature>
<dbReference type="PANTHER" id="PTHR34502:SF5">
    <property type="entry name" value="DUF6594 DOMAIN-CONTAINING PROTEIN"/>
    <property type="match status" value="1"/>
</dbReference>
<feature type="region of interest" description="Disordered" evidence="1">
    <location>
        <begin position="129"/>
        <end position="195"/>
    </location>
</feature>
<feature type="compositionally biased region" description="Polar residues" evidence="1">
    <location>
        <begin position="247"/>
        <end position="267"/>
    </location>
</feature>
<organism evidence="4 5">
    <name type="scientific">Discina gigas</name>
    <dbReference type="NCBI Taxonomy" id="1032678"/>
    <lineage>
        <taxon>Eukaryota</taxon>
        <taxon>Fungi</taxon>
        <taxon>Dikarya</taxon>
        <taxon>Ascomycota</taxon>
        <taxon>Pezizomycotina</taxon>
        <taxon>Pezizomycetes</taxon>
        <taxon>Pezizales</taxon>
        <taxon>Discinaceae</taxon>
        <taxon>Discina</taxon>
    </lineage>
</organism>
<keyword evidence="2" id="KW-0472">Membrane</keyword>
<feature type="compositionally biased region" description="Low complexity" evidence="1">
    <location>
        <begin position="7"/>
        <end position="30"/>
    </location>
</feature>
<gene>
    <name evidence="4" type="ORF">Q9L58_005542</name>
</gene>
<protein>
    <recommendedName>
        <fullName evidence="3">DUF6594 domain-containing protein</fullName>
    </recommendedName>
</protein>
<dbReference type="EMBL" id="JBBBZM010000068">
    <property type="protein sequence ID" value="KAL0635494.1"/>
    <property type="molecule type" value="Genomic_DNA"/>
</dbReference>
<evidence type="ECO:0000256" key="2">
    <source>
        <dbReference type="SAM" id="Phobius"/>
    </source>
</evidence>
<feature type="region of interest" description="Disordered" evidence="1">
    <location>
        <begin position="247"/>
        <end position="312"/>
    </location>
</feature>
<dbReference type="Pfam" id="PF20237">
    <property type="entry name" value="DUF6594"/>
    <property type="match status" value="1"/>
</dbReference>
<keyword evidence="2" id="KW-1133">Transmembrane helix</keyword>
<feature type="transmembrane region" description="Helical" evidence="2">
    <location>
        <begin position="514"/>
        <end position="533"/>
    </location>
</feature>
<comment type="caution">
    <text evidence="4">The sequence shown here is derived from an EMBL/GenBank/DDBJ whole genome shotgun (WGS) entry which is preliminary data.</text>
</comment>
<dbReference type="Proteomes" id="UP001447188">
    <property type="component" value="Unassembled WGS sequence"/>
</dbReference>
<feature type="compositionally biased region" description="Basic residues" evidence="1">
    <location>
        <begin position="284"/>
        <end position="293"/>
    </location>
</feature>
<dbReference type="PANTHER" id="PTHR34502">
    <property type="entry name" value="DUF6594 DOMAIN-CONTAINING PROTEIN-RELATED"/>
    <property type="match status" value="1"/>
</dbReference>
<feature type="compositionally biased region" description="Polar residues" evidence="1">
    <location>
        <begin position="156"/>
        <end position="195"/>
    </location>
</feature>
<sequence length="598" mass="65013">MGIASGSTPACSPSTNSSSSEEPEFTFPPTIARSLSYRTPRSNAHAQYPFPAVVAMESALHRTSSQATVVQSYGEQQYTATPMDRRSSLVTIRQSMAYLQAFEDPPHPPVNGNWTSSLATITAVPTQTAGTQTSPLHSAIEETSQTVPTFSRRGLSVSTIVPTTVRTASASPSTESSQNPSLSRESSQSARTSTSIYSIPESITVQPAINRAPPQAAELPGLLKPLPEPPAPPVVVESQITITPASLQSPSEAQQQLPAPNSPSVPASTPDELHPPQLHFPQNTHHHHHHAKTSVHNTDTSTCSWSTHSQEPDPRYDRLVFDYRVMAQSMHAYRQISIFRRFGRLSMANLLYYQDELAGIERALANVDREETRWTHTGISESESEKHELRETRIKLMKMLRETLKNYYEALLLQEQIFASLDPPRPVDSRLLAALEDPSAPPGDSSPFSGAVNSDDLVALGLGGRDSLEKLVGRIIPAIFPHRDPSVEDLRHRNLSQKDIASILSPFTRRITRLIIAIATTALMLVPMVILQFLASDTWKLVCISVFTIVLALLVALATRGRGEAIVMVIAAYAAVLVVFVQGGQVYCAGGDSCPAGG</sequence>
<dbReference type="InterPro" id="IPR046529">
    <property type="entry name" value="DUF6594"/>
</dbReference>
<name>A0ABR3GHT6_9PEZI</name>
<feature type="compositionally biased region" description="Polar residues" evidence="1">
    <location>
        <begin position="294"/>
        <end position="309"/>
    </location>
</feature>
<feature type="transmembrane region" description="Helical" evidence="2">
    <location>
        <begin position="539"/>
        <end position="558"/>
    </location>
</feature>
<evidence type="ECO:0000313" key="5">
    <source>
        <dbReference type="Proteomes" id="UP001447188"/>
    </source>
</evidence>
<proteinExistence type="predicted"/>
<keyword evidence="2" id="KW-0812">Transmembrane</keyword>
<evidence type="ECO:0000256" key="1">
    <source>
        <dbReference type="SAM" id="MobiDB-lite"/>
    </source>
</evidence>
<accession>A0ABR3GHT6</accession>
<feature type="transmembrane region" description="Helical" evidence="2">
    <location>
        <begin position="565"/>
        <end position="584"/>
    </location>
</feature>
<keyword evidence="5" id="KW-1185">Reference proteome</keyword>